<keyword evidence="2" id="KW-1185">Reference proteome</keyword>
<accession>A0A365XRC7</accession>
<dbReference type="EMBL" id="QFFJ01000002">
    <property type="protein sequence ID" value="RBL88909.1"/>
    <property type="molecule type" value="Genomic_DNA"/>
</dbReference>
<evidence type="ECO:0000313" key="2">
    <source>
        <dbReference type="Proteomes" id="UP000253410"/>
    </source>
</evidence>
<dbReference type="Proteomes" id="UP000253410">
    <property type="component" value="Unassembled WGS sequence"/>
</dbReference>
<name>A0A365XRC7_9BACT</name>
<sequence>MYKDYIETLAGIFPAPNNMLKYLPHQTSLRKTTWFVLIWLPLVAFSQQHSSDQAEKIKVRVNVHNTPLKDVFKLISRQTGLTFFGSNSGSYDMKVSLHSADTELTKLLDDLLSPLNFSWEISGKVIIIRKKTDPPITPQSMEIISSTPTRPVMAE</sequence>
<dbReference type="Gene3D" id="3.55.50.30">
    <property type="match status" value="1"/>
</dbReference>
<comment type="caution">
    <text evidence="1">The sequence shown here is derived from an EMBL/GenBank/DDBJ whole genome shotgun (WGS) entry which is preliminary data.</text>
</comment>
<evidence type="ECO:0008006" key="3">
    <source>
        <dbReference type="Google" id="ProtNLM"/>
    </source>
</evidence>
<gene>
    <name evidence="1" type="ORF">DF182_20380</name>
</gene>
<evidence type="ECO:0000313" key="1">
    <source>
        <dbReference type="EMBL" id="RBL88909.1"/>
    </source>
</evidence>
<proteinExistence type="predicted"/>
<organism evidence="1 2">
    <name type="scientific">Chitinophaga flava</name>
    <dbReference type="NCBI Taxonomy" id="2259036"/>
    <lineage>
        <taxon>Bacteria</taxon>
        <taxon>Pseudomonadati</taxon>
        <taxon>Bacteroidota</taxon>
        <taxon>Chitinophagia</taxon>
        <taxon>Chitinophagales</taxon>
        <taxon>Chitinophagaceae</taxon>
        <taxon>Chitinophaga</taxon>
    </lineage>
</organism>
<protein>
    <recommendedName>
        <fullName evidence="3">Secretin/TonB short N-terminal domain-containing protein</fullName>
    </recommendedName>
</protein>
<dbReference type="AlphaFoldDB" id="A0A365XRC7"/>
<reference evidence="1 2" key="1">
    <citation type="submission" date="2018-05" db="EMBL/GenBank/DDBJ databases">
        <title>Chitinophaga sp. K3CV102501T nov., isolated from isolated from a monsoon evergreen broad-leaved forest soil.</title>
        <authorList>
            <person name="Lv Y."/>
        </authorList>
    </citation>
    <scope>NUCLEOTIDE SEQUENCE [LARGE SCALE GENOMIC DNA]</scope>
    <source>
        <strain evidence="1 2">GDMCC 1.1325</strain>
    </source>
</reference>